<reference evidence="3 4" key="1">
    <citation type="journal article" date="2024" name="Science">
        <title>Giant polyketide synthase enzymes in the biosynthesis of giant marine polyether toxins.</title>
        <authorList>
            <person name="Fallon T.R."/>
            <person name="Shende V.V."/>
            <person name="Wierzbicki I.H."/>
            <person name="Pendleton A.L."/>
            <person name="Watervoot N.F."/>
            <person name="Auber R.P."/>
            <person name="Gonzalez D.J."/>
            <person name="Wisecaver J.H."/>
            <person name="Moore B.S."/>
        </authorList>
    </citation>
    <scope>NUCLEOTIDE SEQUENCE [LARGE SCALE GENOMIC DNA]</scope>
    <source>
        <strain evidence="3 4">12B1</strain>
    </source>
</reference>
<protein>
    <recommendedName>
        <fullName evidence="5">Methylenetetrahydrofolate reductase (NAD(P)H)</fullName>
    </recommendedName>
</protein>
<proteinExistence type="predicted"/>
<evidence type="ECO:0000313" key="4">
    <source>
        <dbReference type="Proteomes" id="UP001515480"/>
    </source>
</evidence>
<evidence type="ECO:0000256" key="2">
    <source>
        <dbReference type="SAM" id="MobiDB-lite"/>
    </source>
</evidence>
<dbReference type="GO" id="GO:0016491">
    <property type="term" value="F:oxidoreductase activity"/>
    <property type="evidence" value="ECO:0007669"/>
    <property type="project" value="UniProtKB-KW"/>
</dbReference>
<feature type="region of interest" description="Disordered" evidence="2">
    <location>
        <begin position="106"/>
        <end position="129"/>
    </location>
</feature>
<dbReference type="InterPro" id="IPR029041">
    <property type="entry name" value="FAD-linked_oxidoreductase-like"/>
</dbReference>
<evidence type="ECO:0008006" key="5">
    <source>
        <dbReference type="Google" id="ProtNLM"/>
    </source>
</evidence>
<evidence type="ECO:0000256" key="1">
    <source>
        <dbReference type="ARBA" id="ARBA00023002"/>
    </source>
</evidence>
<keyword evidence="1" id="KW-0560">Oxidoreductase</keyword>
<evidence type="ECO:0000313" key="3">
    <source>
        <dbReference type="EMBL" id="KAL1499785.1"/>
    </source>
</evidence>
<dbReference type="SUPFAM" id="SSF51730">
    <property type="entry name" value="FAD-linked oxidoreductase"/>
    <property type="match status" value="1"/>
</dbReference>
<feature type="compositionally biased region" description="Pro residues" evidence="2">
    <location>
        <begin position="114"/>
        <end position="124"/>
    </location>
</feature>
<keyword evidence="4" id="KW-1185">Reference proteome</keyword>
<dbReference type="EMBL" id="JBGBPQ010000024">
    <property type="protein sequence ID" value="KAL1499785.1"/>
    <property type="molecule type" value="Genomic_DNA"/>
</dbReference>
<organism evidence="3 4">
    <name type="scientific">Prymnesium parvum</name>
    <name type="common">Toxic golden alga</name>
    <dbReference type="NCBI Taxonomy" id="97485"/>
    <lineage>
        <taxon>Eukaryota</taxon>
        <taxon>Haptista</taxon>
        <taxon>Haptophyta</taxon>
        <taxon>Prymnesiophyceae</taxon>
        <taxon>Prymnesiales</taxon>
        <taxon>Prymnesiaceae</taxon>
        <taxon>Prymnesium</taxon>
    </lineage>
</organism>
<comment type="caution">
    <text evidence="3">The sequence shown here is derived from an EMBL/GenBank/DDBJ whole genome shotgun (WGS) entry which is preliminary data.</text>
</comment>
<dbReference type="AlphaFoldDB" id="A0AB34IIL5"/>
<name>A0AB34IIL5_PRYPA</name>
<sequence length="308" mass="32582">MRPAVGWSLELSTVPLLKPGSASARALRFLPAGTRVYLPSLPSDPPSAIEDALALLRRENSALLPVPHIAATREESAASLERRIARWQRASSDRVREALVVRGESLATHSTAPPATPPPPPASPPHGAFRSSLELLESGALQRCGIETVGLCGHPEGVGGISAAAARAALADKLRWAEASGVTARVVTQFTFFSGCATEFVDALRADGFSVPVSLGVVGPSSLPLRQRMAERCGVGAPQSPYVTPFLRRVAAWQAERAPEAGVQAIHLYPFGGVAEAMKWLRDFADDEQFEAAMTLDPPPPDAKAFSS</sequence>
<dbReference type="Gene3D" id="3.20.20.220">
    <property type="match status" value="1"/>
</dbReference>
<accession>A0AB34IIL5</accession>
<dbReference type="Proteomes" id="UP001515480">
    <property type="component" value="Unassembled WGS sequence"/>
</dbReference>
<gene>
    <name evidence="3" type="ORF">AB1Y20_012471</name>
</gene>